<dbReference type="EMBL" id="JX504844">
    <property type="protein sequence ID" value="AFV30252.1"/>
    <property type="molecule type" value="Genomic_DNA"/>
</dbReference>
<feature type="compositionally biased region" description="Polar residues" evidence="2">
    <location>
        <begin position="1"/>
        <end position="10"/>
    </location>
</feature>
<dbReference type="SMR" id="K4MNH0"/>
<proteinExistence type="inferred from homology"/>
<dbReference type="Pfam" id="PF00797">
    <property type="entry name" value="Acetyltransf_2"/>
    <property type="match status" value="1"/>
</dbReference>
<dbReference type="GO" id="GO:0016407">
    <property type="term" value="F:acetyltransferase activity"/>
    <property type="evidence" value="ECO:0007669"/>
    <property type="project" value="InterPro"/>
</dbReference>
<organism evidence="3">
    <name type="scientific">Streptomyces sp. LZ35</name>
    <dbReference type="NCBI Taxonomy" id="1245024"/>
    <lineage>
        <taxon>Bacteria</taxon>
        <taxon>Bacillati</taxon>
        <taxon>Actinomycetota</taxon>
        <taxon>Actinomycetes</taxon>
        <taxon>Kitasatosporales</taxon>
        <taxon>Streptomycetaceae</taxon>
        <taxon>Streptomyces</taxon>
    </lineage>
</organism>
<gene>
    <name evidence="3" type="primary">hgcF</name>
</gene>
<dbReference type="InterPro" id="IPR038765">
    <property type="entry name" value="Papain-like_cys_pep_sf"/>
</dbReference>
<evidence type="ECO:0000313" key="3">
    <source>
        <dbReference type="EMBL" id="AFV30252.1"/>
    </source>
</evidence>
<dbReference type="PANTHER" id="PTHR11786">
    <property type="entry name" value="N-HYDROXYARYLAMINE O-ACETYLTRANSFERASE"/>
    <property type="match status" value="1"/>
</dbReference>
<comment type="similarity">
    <text evidence="1">Belongs to the arylamine N-acetyltransferase family.</text>
</comment>
<reference evidence="3" key="1">
    <citation type="submission" date="2012-08" db="EMBL/GenBank/DDBJ databases">
        <title>Identification and characterization of the hygrocin biosynthetic gene cluster from Streptomyces sp. LZ35.</title>
        <authorList>
            <person name="Wang H.X."/>
            <person name="Li S.R."/>
            <person name="Shen Y.M."/>
        </authorList>
    </citation>
    <scope>NUCLEOTIDE SEQUENCE</scope>
    <source>
        <strain evidence="3">LZ35</strain>
    </source>
</reference>
<name>K4MNH0_9ACTN</name>
<evidence type="ECO:0000256" key="1">
    <source>
        <dbReference type="ARBA" id="ARBA00006547"/>
    </source>
</evidence>
<dbReference type="SUPFAM" id="SSF54001">
    <property type="entry name" value="Cysteine proteinases"/>
    <property type="match status" value="1"/>
</dbReference>
<dbReference type="InterPro" id="IPR001447">
    <property type="entry name" value="Arylamine_N-AcTrfase"/>
</dbReference>
<sequence length="294" mass="33074">MSPAQPSTTPLGRPAPTEAARKGSHMFSTDTYLAHLGFSQPPAPTLPNLRQLHRGHLMAVPYDTNHTHRLSAENMADIDIDKAFEAIVPTGAGGMCLELNTLFAQLLRELGYDLDVISGGTYLPGDIFAPDPEHMLMLVRIDGQEWLADVGHAGLCFTEPLRLSEEVQWQYGCAFRLIRRDGYLVLQAKTLDHDWRTTYRFTTEPRTYDAWAGVGEGNGPAILAAMRRRRRAIDKGQVFLTNNMFTIVENGHEKVTLLVDPERRAQVLDTYWDGRDRPSRCRHPRPGPWPTTSR</sequence>
<dbReference type="InterPro" id="IPR053710">
    <property type="entry name" value="Arylamine_NAT_domain_sf"/>
</dbReference>
<accession>K4MNH0</accession>
<feature type="region of interest" description="Disordered" evidence="2">
    <location>
        <begin position="1"/>
        <end position="24"/>
    </location>
</feature>
<dbReference type="PANTHER" id="PTHR11786:SF0">
    <property type="entry name" value="ARYLAMINE N-ACETYLTRANSFERASE 4-RELATED"/>
    <property type="match status" value="1"/>
</dbReference>
<protein>
    <submittedName>
        <fullName evidence="3">Amide synthase</fullName>
    </submittedName>
</protein>
<dbReference type="AlphaFoldDB" id="K4MNH0"/>
<evidence type="ECO:0000256" key="2">
    <source>
        <dbReference type="SAM" id="MobiDB-lite"/>
    </source>
</evidence>
<dbReference type="Gene3D" id="3.30.2140.20">
    <property type="match status" value="1"/>
</dbReference>